<protein>
    <submittedName>
        <fullName evidence="2">Uncharacterized protein</fullName>
    </submittedName>
</protein>
<keyword evidence="1" id="KW-0732">Signal</keyword>
<dbReference type="Proteomes" id="UP001058687">
    <property type="component" value="Chromosome 2"/>
</dbReference>
<evidence type="ECO:0000313" key="3">
    <source>
        <dbReference type="EMBL" id="UTZ34213.1"/>
    </source>
</evidence>
<evidence type="ECO:0000313" key="2">
    <source>
        <dbReference type="EMBL" id="UTZ29487.1"/>
    </source>
</evidence>
<feature type="chain" id="PRO_5041975447" evidence="1">
    <location>
        <begin position="22"/>
        <end position="106"/>
    </location>
</feature>
<keyword evidence="5" id="KW-1185">Reference proteome</keyword>
<evidence type="ECO:0000256" key="1">
    <source>
        <dbReference type="SAM" id="SignalP"/>
    </source>
</evidence>
<dbReference type="EMBL" id="CP050468">
    <property type="protein sequence ID" value="UTZ29487.1"/>
    <property type="molecule type" value="Genomic_DNA"/>
</dbReference>
<evidence type="ECO:0000313" key="4">
    <source>
        <dbReference type="Proteomes" id="UP001058687"/>
    </source>
</evidence>
<dbReference type="RefSeq" id="WP_010645851.1">
    <property type="nucleotide sequence ID" value="NZ_CP030789.1"/>
</dbReference>
<name>A0AAE9N4T0_9VIBR</name>
<dbReference type="EMBL" id="CP050471">
    <property type="protein sequence ID" value="UTZ34213.1"/>
    <property type="molecule type" value="Genomic_DNA"/>
</dbReference>
<proteinExistence type="predicted"/>
<organism evidence="2 4">
    <name type="scientific">Vibrio campbellii</name>
    <dbReference type="NCBI Taxonomy" id="680"/>
    <lineage>
        <taxon>Bacteria</taxon>
        <taxon>Pseudomonadati</taxon>
        <taxon>Pseudomonadota</taxon>
        <taxon>Gammaproteobacteria</taxon>
        <taxon>Vibrionales</taxon>
        <taxon>Vibrionaceae</taxon>
        <taxon>Vibrio</taxon>
    </lineage>
</organism>
<accession>A0AAE9N4T0</accession>
<evidence type="ECO:0000313" key="5">
    <source>
        <dbReference type="Proteomes" id="UP001059912"/>
    </source>
</evidence>
<gene>
    <name evidence="2" type="ORF">HB761_23085</name>
    <name evidence="3" type="ORF">HB762_23690</name>
</gene>
<feature type="signal peptide" evidence="1">
    <location>
        <begin position="1"/>
        <end position="21"/>
    </location>
</feature>
<reference evidence="2" key="1">
    <citation type="submission" date="2020-03" db="EMBL/GenBank/DDBJ databases">
        <title>Five strains of Vibrio campbellii isolated from Mariana Trench.</title>
        <authorList>
            <person name="Liang J."/>
            <person name="Zhang X.-H."/>
        </authorList>
    </citation>
    <scope>NUCLEOTIDE SEQUENCE</scope>
    <source>
        <strain evidence="3">LJC013</strain>
        <strain evidence="2">LJC014</strain>
    </source>
</reference>
<sequence>MKMKTLSLFILFSAASFNTNAADDYSPIRLWQHCMFKEMNDFVASDEILGRSKIKEKIYRHISSVKQVPWTSDVYYSLFEELGHSASQAAASMALSCGSELDYNAA</sequence>
<dbReference type="Proteomes" id="UP001059912">
    <property type="component" value="Chromosome 2"/>
</dbReference>
<dbReference type="AlphaFoldDB" id="A0AAE9N4T0"/>